<accession>A0A5J4X5Z5</accession>
<proteinExistence type="predicted"/>
<sequence length="118" mass="13661">MYMPRDVTSVIKDEYRARQIIYNESRFSCHEDIIENKVNASQFPMLDQIHEKKKLLDDYRSEVTRKSVIQKQGLMPEVISNRVGVSGIITKTIVLKNQSCAPLLYGINADKYIIDESH</sequence>
<dbReference type="AlphaFoldDB" id="A0A5J4X5Z5"/>
<evidence type="ECO:0000313" key="1">
    <source>
        <dbReference type="EMBL" id="KAA6402644.1"/>
    </source>
</evidence>
<name>A0A5J4X5Z5_9EUKA</name>
<organism evidence="1 2">
    <name type="scientific">Streblomastix strix</name>
    <dbReference type="NCBI Taxonomy" id="222440"/>
    <lineage>
        <taxon>Eukaryota</taxon>
        <taxon>Metamonada</taxon>
        <taxon>Preaxostyla</taxon>
        <taxon>Oxymonadida</taxon>
        <taxon>Streblomastigidae</taxon>
        <taxon>Streblomastix</taxon>
    </lineage>
</organism>
<evidence type="ECO:0000313" key="2">
    <source>
        <dbReference type="Proteomes" id="UP000324800"/>
    </source>
</evidence>
<protein>
    <submittedName>
        <fullName evidence="1">Uncharacterized protein</fullName>
    </submittedName>
</protein>
<dbReference type="Proteomes" id="UP000324800">
    <property type="component" value="Unassembled WGS sequence"/>
</dbReference>
<gene>
    <name evidence="1" type="ORF">EZS28_001822</name>
</gene>
<dbReference type="EMBL" id="SNRW01000206">
    <property type="protein sequence ID" value="KAA6402644.1"/>
    <property type="molecule type" value="Genomic_DNA"/>
</dbReference>
<reference evidence="1 2" key="1">
    <citation type="submission" date="2019-03" db="EMBL/GenBank/DDBJ databases">
        <title>Single cell metagenomics reveals metabolic interactions within the superorganism composed of flagellate Streblomastix strix and complex community of Bacteroidetes bacteria on its surface.</title>
        <authorList>
            <person name="Treitli S.C."/>
            <person name="Kolisko M."/>
            <person name="Husnik F."/>
            <person name="Keeling P."/>
            <person name="Hampl V."/>
        </authorList>
    </citation>
    <scope>NUCLEOTIDE SEQUENCE [LARGE SCALE GENOMIC DNA]</scope>
    <source>
        <strain evidence="1">ST1C</strain>
    </source>
</reference>
<comment type="caution">
    <text evidence="1">The sequence shown here is derived from an EMBL/GenBank/DDBJ whole genome shotgun (WGS) entry which is preliminary data.</text>
</comment>